<gene>
    <name evidence="2" type="ORF">XSR1_380013</name>
</gene>
<dbReference type="Proteomes" id="UP000019202">
    <property type="component" value="Unassembled WGS sequence"/>
</dbReference>
<reference evidence="2" key="1">
    <citation type="submission" date="2013-11" db="EMBL/GenBank/DDBJ databases">
        <title>Draft genome sequence and annotation of the entomopathogenic bacteria, Xenorhabdus cabanillasi strain JM26 and Xenorhabdus szentirmai strain DSM 16338.</title>
        <authorList>
            <person name="Gualtieri M."/>
            <person name="Ogier J.C."/>
            <person name="Pages S."/>
            <person name="Givaudan A."/>
            <person name="Gaudriault S."/>
        </authorList>
    </citation>
    <scope>NUCLEOTIDE SEQUENCE [LARGE SCALE GENOMIC DNA]</scope>
    <source>
        <strain evidence="2">DSM 16338</strain>
    </source>
</reference>
<name>W1J193_9GAMM</name>
<dbReference type="AlphaFoldDB" id="W1J193"/>
<proteinExistence type="predicted"/>
<sequence length="45" mass="4593">MHKNTPLLCAGEAGEQSRAGGGGEIHFLGDIAKIENAPSPRPHGA</sequence>
<evidence type="ECO:0000313" key="3">
    <source>
        <dbReference type="Proteomes" id="UP000019202"/>
    </source>
</evidence>
<evidence type="ECO:0000256" key="1">
    <source>
        <dbReference type="SAM" id="MobiDB-lite"/>
    </source>
</evidence>
<accession>W1J193</accession>
<feature type="region of interest" description="Disordered" evidence="1">
    <location>
        <begin position="1"/>
        <end position="24"/>
    </location>
</feature>
<comment type="caution">
    <text evidence="2">The sequence shown here is derived from an EMBL/GenBank/DDBJ whole genome shotgun (WGS) entry which is preliminary data.</text>
</comment>
<dbReference type="STRING" id="1427518.XSR1_380013"/>
<dbReference type="EMBL" id="CBXF010000097">
    <property type="protein sequence ID" value="CDL83848.1"/>
    <property type="molecule type" value="Genomic_DNA"/>
</dbReference>
<keyword evidence="3" id="KW-1185">Reference proteome</keyword>
<protein>
    <submittedName>
        <fullName evidence="2">Uncharacterized protein</fullName>
    </submittedName>
</protein>
<organism evidence="2 3">
    <name type="scientific">Xenorhabdus szentirmaii DSM 16338</name>
    <dbReference type="NCBI Taxonomy" id="1427518"/>
    <lineage>
        <taxon>Bacteria</taxon>
        <taxon>Pseudomonadati</taxon>
        <taxon>Pseudomonadota</taxon>
        <taxon>Gammaproteobacteria</taxon>
        <taxon>Enterobacterales</taxon>
        <taxon>Morganellaceae</taxon>
        <taxon>Xenorhabdus</taxon>
    </lineage>
</organism>
<evidence type="ECO:0000313" key="2">
    <source>
        <dbReference type="EMBL" id="CDL83848.1"/>
    </source>
</evidence>